<keyword evidence="1" id="KW-0732">Signal</keyword>
<reference evidence="3" key="1">
    <citation type="submission" date="2023-07" db="EMBL/GenBank/DDBJ databases">
        <title>draft genome sequence of fig (Ficus carica).</title>
        <authorList>
            <person name="Takahashi T."/>
            <person name="Nishimura K."/>
        </authorList>
    </citation>
    <scope>NUCLEOTIDE SEQUENCE</scope>
</reference>
<sequence>MPAFVMTLSTLSLMPVQFYSWVLPYVDGVIVPAVETTYSPGNEVRELVGSIALANGEDPITQRDRPYQTS</sequence>
<proteinExistence type="predicted"/>
<evidence type="ECO:0000256" key="1">
    <source>
        <dbReference type="SAM" id="SignalP"/>
    </source>
</evidence>
<organism evidence="3 4">
    <name type="scientific">Ficus carica</name>
    <name type="common">Common fig</name>
    <dbReference type="NCBI Taxonomy" id="3494"/>
    <lineage>
        <taxon>Eukaryota</taxon>
        <taxon>Viridiplantae</taxon>
        <taxon>Streptophyta</taxon>
        <taxon>Embryophyta</taxon>
        <taxon>Tracheophyta</taxon>
        <taxon>Spermatophyta</taxon>
        <taxon>Magnoliopsida</taxon>
        <taxon>eudicotyledons</taxon>
        <taxon>Gunneridae</taxon>
        <taxon>Pentapetalae</taxon>
        <taxon>rosids</taxon>
        <taxon>fabids</taxon>
        <taxon>Rosales</taxon>
        <taxon>Moraceae</taxon>
        <taxon>Ficeae</taxon>
        <taxon>Ficus</taxon>
    </lineage>
</organism>
<gene>
    <name evidence="2" type="ORF">TIFTF001_039128</name>
    <name evidence="3" type="ORF">TIFTF001_039133</name>
</gene>
<feature type="signal peptide" evidence="1">
    <location>
        <begin position="1"/>
        <end position="28"/>
    </location>
</feature>
<comment type="caution">
    <text evidence="3">The sequence shown here is derived from an EMBL/GenBank/DDBJ whole genome shotgun (WGS) entry which is preliminary data.</text>
</comment>
<dbReference type="AlphaFoldDB" id="A0AA88E982"/>
<protein>
    <submittedName>
        <fullName evidence="3">Uncharacterized protein</fullName>
    </submittedName>
</protein>
<dbReference type="EMBL" id="BTGU01001025">
    <property type="protein sequence ID" value="GMN70083.1"/>
    <property type="molecule type" value="Genomic_DNA"/>
</dbReference>
<feature type="chain" id="PRO_5041891680" evidence="1">
    <location>
        <begin position="29"/>
        <end position="70"/>
    </location>
</feature>
<evidence type="ECO:0000313" key="4">
    <source>
        <dbReference type="Proteomes" id="UP001187192"/>
    </source>
</evidence>
<keyword evidence="4" id="KW-1185">Reference proteome</keyword>
<dbReference type="EMBL" id="BTGU01001026">
    <property type="protein sequence ID" value="GMN70088.1"/>
    <property type="molecule type" value="Genomic_DNA"/>
</dbReference>
<name>A0AA88E982_FICCA</name>
<evidence type="ECO:0000313" key="2">
    <source>
        <dbReference type="EMBL" id="GMN70083.1"/>
    </source>
</evidence>
<evidence type="ECO:0000313" key="3">
    <source>
        <dbReference type="EMBL" id="GMN70088.1"/>
    </source>
</evidence>
<dbReference type="Proteomes" id="UP001187192">
    <property type="component" value="Unassembled WGS sequence"/>
</dbReference>
<accession>A0AA88E982</accession>